<dbReference type="Pfam" id="PF15680">
    <property type="entry name" value="OFCC1"/>
    <property type="match status" value="1"/>
</dbReference>
<dbReference type="InterPro" id="IPR031390">
    <property type="entry name" value="OFCC1"/>
</dbReference>
<feature type="transmembrane region" description="Helical" evidence="2">
    <location>
        <begin position="1026"/>
        <end position="1049"/>
    </location>
</feature>
<organism evidence="3 4">
    <name type="scientific">Gambusia affinis</name>
    <name type="common">Western mosquitofish</name>
    <name type="synonym">Heterandria affinis</name>
    <dbReference type="NCBI Taxonomy" id="33528"/>
    <lineage>
        <taxon>Eukaryota</taxon>
        <taxon>Metazoa</taxon>
        <taxon>Chordata</taxon>
        <taxon>Craniata</taxon>
        <taxon>Vertebrata</taxon>
        <taxon>Euteleostomi</taxon>
        <taxon>Actinopterygii</taxon>
        <taxon>Neopterygii</taxon>
        <taxon>Teleostei</taxon>
        <taxon>Neoteleostei</taxon>
        <taxon>Acanthomorphata</taxon>
        <taxon>Ovalentaria</taxon>
        <taxon>Atherinomorphae</taxon>
        <taxon>Cyprinodontiformes</taxon>
        <taxon>Poeciliidae</taxon>
        <taxon>Poeciliinae</taxon>
        <taxon>Gambusia</taxon>
    </lineage>
</organism>
<feature type="region of interest" description="Disordered" evidence="1">
    <location>
        <begin position="429"/>
        <end position="456"/>
    </location>
</feature>
<feature type="region of interest" description="Disordered" evidence="1">
    <location>
        <begin position="604"/>
        <end position="623"/>
    </location>
</feature>
<keyword evidence="4" id="KW-1185">Reference proteome</keyword>
<feature type="transmembrane region" description="Helical" evidence="2">
    <location>
        <begin position="1070"/>
        <end position="1089"/>
    </location>
</feature>
<gene>
    <name evidence="3" type="ORF">CCH79_00004313</name>
</gene>
<evidence type="ECO:0000313" key="3">
    <source>
        <dbReference type="EMBL" id="PWA18164.1"/>
    </source>
</evidence>
<evidence type="ECO:0000256" key="1">
    <source>
        <dbReference type="SAM" id="MobiDB-lite"/>
    </source>
</evidence>
<keyword evidence="2" id="KW-0812">Transmembrane</keyword>
<evidence type="ECO:0000256" key="2">
    <source>
        <dbReference type="SAM" id="Phobius"/>
    </source>
</evidence>
<feature type="compositionally biased region" description="Basic and acidic residues" evidence="1">
    <location>
        <begin position="641"/>
        <end position="650"/>
    </location>
</feature>
<name>A0A315V4D7_GAMAF</name>
<feature type="region of interest" description="Disordered" evidence="1">
    <location>
        <begin position="635"/>
        <end position="657"/>
    </location>
</feature>
<feature type="region of interest" description="Disordered" evidence="1">
    <location>
        <begin position="673"/>
        <end position="700"/>
    </location>
</feature>
<dbReference type="EMBL" id="NHOQ01002355">
    <property type="protein sequence ID" value="PWA18164.1"/>
    <property type="molecule type" value="Genomic_DNA"/>
</dbReference>
<proteinExistence type="predicted"/>
<keyword evidence="2" id="KW-1133">Transmembrane helix</keyword>
<feature type="region of interest" description="Disordered" evidence="1">
    <location>
        <begin position="47"/>
        <end position="69"/>
    </location>
</feature>
<comment type="caution">
    <text evidence="3">The sequence shown here is derived from an EMBL/GenBank/DDBJ whole genome shotgun (WGS) entry which is preliminary data.</text>
</comment>
<sequence length="1290" mass="143449">MQHAGAQLPACSELHHVAITHVMRTRLEAFCIPLSIAHSSSPLALSPWRENRRRSTKHDSPERPTRKLRTPCPKYLILQEQKIAGPKESSNNIIYQWDFQGGQALGADFQPLHTEGDLQRKRGAIRPSKEADPPNTATLRRLQSVTVKSGSRKGLCELNTHSGPMIGLLNTHAHAHTHTPMHIISWPPPNVGSITPSHIPPITLPASGWCLPLPVRWWFSVSGSGCSGIGQLSPGSPQVVPAVIFHGALVLWGPFGVSSYDTGEKQSIEDIHFFFQKKEFPWLTIAERSQPACLDLWPFAEMDVFGNCPREDELSLSTLPWQAACAVTEEDSSKLGPCLQLCGEENRQTNERNKLQQKALQQPKQKKSKSAEFLMESEERAAVVGIENPAFNGEGSAALSNSPSWLGRKMRGDRPDSTLAAHQKKLELQAPASERGNERVRNYFDPPPPEQTDPRQCETAGVSAEDELELKILTADENRLYERMTALLNEDETFINIPGTLQASRDEEVLEVKAGDLVLQRRLLLHSGGGGGDASGPRPSQAHTIAKPQAESSAWLGGEAGLQAGRMVAGRESAVKTRAAEEVIPCYAQQLRERVRPDMITLGSLSLQQQPDQKGTQEQSEWAKRKKRLMAFFTGNVEESSSQRDSDEMLRPQPRVNTFKNLDSLSIRALGEGREEGAPKELPQSSSSASRPSWQGDQGDLPQSIEVSVCCLRAARDKLPRGLYSVRVALQSSLRGSSLHLRSLKEQTWSASTEPVEHRGRFYDNELHINQSVFMSLPATSEINPSMVLLFQLISLPGHSSHFSSVLAWGVFPVCSMSLSLVQGRFKTPLIRGEPSPQLDQFKKIEAIISSDLDHWLCNLYFQVKKIPLGTSGVTELFVAPSRSLSNPKILSKPEDHHDLTLTQRPTSQSQICPHPLLLQSQQHLRVGPGCRAGDSTVGLSQHGSPLHLSADSACSSASLPGKNDSPEVFSGSAVEKTDPCREKAEVGFQYKVPLYFSAFKASFDLLDKPEQLKFCEISNASQASFLPFFFFFIFFFFFSKTFLNLLLPPIYQRLLRRPLISNVPINKRVCLYEVFISLRPFFFLLSLFRTTLPPIFKNLASSVKRRVGLVVNRKEKFWNSIGVTLQKFSGIRVPCSMHRYAHKVRQINTARLLWCAQRQGSSISTVTLVGEVDKDNVKTILVTSKAPLLPSAVSFAERAETPALVCTSSYMCICVKPWPLATSAWVHILALGQLRSLRHTHTYKVYMLFPLWKRHPVNPNFISPSLPLIFSNFLSPSFLYFSGDKVLQL</sequence>
<protein>
    <submittedName>
        <fullName evidence="3">Uncharacterized protein</fullName>
    </submittedName>
</protein>
<keyword evidence="2" id="KW-0472">Membrane</keyword>
<dbReference type="PANTHER" id="PTHR33862:SF3">
    <property type="entry name" value="OROFACIAL CLEFT 1 CANDIDATE GENE 1 PROTEIN"/>
    <property type="match status" value="1"/>
</dbReference>
<evidence type="ECO:0000313" key="4">
    <source>
        <dbReference type="Proteomes" id="UP000250572"/>
    </source>
</evidence>
<feature type="compositionally biased region" description="Polar residues" evidence="1">
    <location>
        <begin position="604"/>
        <end position="620"/>
    </location>
</feature>
<reference evidence="3 4" key="1">
    <citation type="journal article" date="2018" name="G3 (Bethesda)">
        <title>A High-Quality Reference Genome for the Invasive Mosquitofish Gambusia affinis Using a Chicago Library.</title>
        <authorList>
            <person name="Hoffberg S.L."/>
            <person name="Troendle N.J."/>
            <person name="Glenn T.C."/>
            <person name="Mahmud O."/>
            <person name="Louha S."/>
            <person name="Chalopin D."/>
            <person name="Bennetzen J.L."/>
            <person name="Mauricio R."/>
        </authorList>
    </citation>
    <scope>NUCLEOTIDE SEQUENCE [LARGE SCALE GENOMIC DNA]</scope>
    <source>
        <strain evidence="3">NE01/NJP1002.9</strain>
        <tissue evidence="3">Muscle</tissue>
    </source>
</reference>
<dbReference type="Proteomes" id="UP000250572">
    <property type="component" value="Unassembled WGS sequence"/>
</dbReference>
<accession>A0A315V4D7</accession>
<dbReference type="PANTHER" id="PTHR33862">
    <property type="entry name" value="OROFACIAL CLEFT 1 CANDIDATE GENE 1 PROTEIN"/>
    <property type="match status" value="1"/>
</dbReference>